<proteinExistence type="predicted"/>
<reference evidence="1" key="1">
    <citation type="submission" date="2023-01" db="EMBL/GenBank/DDBJ databases">
        <authorList>
            <person name="Van Ghelder C."/>
            <person name="Rancurel C."/>
        </authorList>
    </citation>
    <scope>NUCLEOTIDE SEQUENCE</scope>
    <source>
        <strain evidence="1">CNCM I-4278</strain>
    </source>
</reference>
<accession>A0A9W4U1M0</accession>
<sequence>MSLPVAIKHGVPESAAAPESNASTRSIAGFWQPIGHFLGSPSIHLQPPRPDVRDRGKNGLNSHCESHDIPIHVRSMPNGRHFPWSLTVPPAAAVRRFGGGIPIPHHVDRICSICSMLNMAITGPSYFHTTYPQTGHDPKTLSTCSRRLSHFFTAQSWTRLVWQSSDSIGSIPSSKKGARSLICCLRWSSVEGGIPRRPLPSALHQCIGGVGCTRGSKTQPHA</sequence>
<evidence type="ECO:0000313" key="2">
    <source>
        <dbReference type="Proteomes" id="UP001152607"/>
    </source>
</evidence>
<protein>
    <submittedName>
        <fullName evidence="1">Uncharacterized protein</fullName>
    </submittedName>
</protein>
<dbReference type="AlphaFoldDB" id="A0A9W4U1M0"/>
<name>A0A9W4U1M0_9PLEO</name>
<comment type="caution">
    <text evidence="1">The sequence shown here is derived from an EMBL/GenBank/DDBJ whole genome shotgun (WGS) entry which is preliminary data.</text>
</comment>
<keyword evidence="2" id="KW-1185">Reference proteome</keyword>
<evidence type="ECO:0000313" key="1">
    <source>
        <dbReference type="EMBL" id="CAI6235214.1"/>
    </source>
</evidence>
<gene>
    <name evidence="1" type="ORF">PDIGIT_LOCUS373</name>
</gene>
<dbReference type="Proteomes" id="UP001152607">
    <property type="component" value="Unassembled WGS sequence"/>
</dbReference>
<organism evidence="1 2">
    <name type="scientific">Periconia digitata</name>
    <dbReference type="NCBI Taxonomy" id="1303443"/>
    <lineage>
        <taxon>Eukaryota</taxon>
        <taxon>Fungi</taxon>
        <taxon>Dikarya</taxon>
        <taxon>Ascomycota</taxon>
        <taxon>Pezizomycotina</taxon>
        <taxon>Dothideomycetes</taxon>
        <taxon>Pleosporomycetidae</taxon>
        <taxon>Pleosporales</taxon>
        <taxon>Massarineae</taxon>
        <taxon>Periconiaceae</taxon>
        <taxon>Periconia</taxon>
    </lineage>
</organism>
<dbReference type="EMBL" id="CAOQHR010000001">
    <property type="protein sequence ID" value="CAI6235214.1"/>
    <property type="molecule type" value="Genomic_DNA"/>
</dbReference>